<evidence type="ECO:0000256" key="1">
    <source>
        <dbReference type="ARBA" id="ARBA00022574"/>
    </source>
</evidence>
<evidence type="ECO:0000313" key="4">
    <source>
        <dbReference type="EMBL" id="CBW48561.1"/>
    </source>
</evidence>
<protein>
    <submittedName>
        <fullName evidence="4">WD_REPEATS_REGION domain-containing protein</fullName>
    </submittedName>
</protein>
<evidence type="ECO:0000256" key="2">
    <source>
        <dbReference type="ARBA" id="ARBA00022737"/>
    </source>
</evidence>
<dbReference type="OrthoDB" id="10261640at2759"/>
<dbReference type="FunCoup" id="E0R7L2">
    <property type="interactions" value="2866"/>
</dbReference>
<dbReference type="AlphaFoldDB" id="E0R7L2"/>
<dbReference type="CTD" id="176680"/>
<dbReference type="AGR" id="WB:WBGene00013735"/>
<dbReference type="PaxDb" id="6239-Y111B2A.12a"/>
<feature type="compositionally biased region" description="Basic and acidic residues" evidence="3">
    <location>
        <begin position="1"/>
        <end position="10"/>
    </location>
</feature>
<dbReference type="GeneID" id="176680"/>
<dbReference type="InParanoid" id="E0R7L2"/>
<dbReference type="STRING" id="6239.Y111B2A.12a.1"/>
<dbReference type="Bgee" id="WBGene00013735">
    <property type="expression patterns" value="Expressed in embryo and 4 other cell types or tissues"/>
</dbReference>
<dbReference type="eggNOG" id="KOG0296">
    <property type="taxonomic scope" value="Eukaryota"/>
</dbReference>
<dbReference type="Gene3D" id="2.130.10.10">
    <property type="entry name" value="YVTN repeat-like/Quinoprotein amine dehydrogenase"/>
    <property type="match status" value="1"/>
</dbReference>
<dbReference type="FunFam" id="2.130.10.10:FF:001986">
    <property type="entry name" value="Protein CBG20127"/>
    <property type="match status" value="1"/>
</dbReference>
<dbReference type="Reactome" id="R-CEL-177929">
    <property type="pathway name" value="Signaling by EGFR"/>
</dbReference>
<name>E0R7L2_CAEEL</name>
<dbReference type="SUPFAM" id="SSF50978">
    <property type="entry name" value="WD40 repeat-like"/>
    <property type="match status" value="1"/>
</dbReference>
<dbReference type="InterPro" id="IPR051179">
    <property type="entry name" value="WD_repeat_multifunction"/>
</dbReference>
<dbReference type="EMBL" id="BX284603">
    <property type="protein sequence ID" value="CBW48561.1"/>
    <property type="molecule type" value="Genomic_DNA"/>
</dbReference>
<keyword evidence="2" id="KW-0677">Repeat</keyword>
<dbReference type="PANTHER" id="PTHR19857">
    <property type="entry name" value="MITOCHONDRIAL DIVISION PROTEIN 1-RELATED"/>
    <property type="match status" value="1"/>
</dbReference>
<dbReference type="SMART" id="SM00320">
    <property type="entry name" value="WD40"/>
    <property type="match status" value="8"/>
</dbReference>
<dbReference type="SMR" id="E0R7L2"/>
<dbReference type="Proteomes" id="UP000001940">
    <property type="component" value="Chromosome III"/>
</dbReference>
<dbReference type="KEGG" id="cel:CELE_Y111B2A.12"/>
<dbReference type="InterPro" id="IPR015943">
    <property type="entry name" value="WD40/YVTN_repeat-like_dom_sf"/>
</dbReference>
<feature type="compositionally biased region" description="Acidic residues" evidence="3">
    <location>
        <begin position="11"/>
        <end position="23"/>
    </location>
</feature>
<gene>
    <name evidence="4" type="ORF">CELE_Y111B2A.12</name>
    <name evidence="4 6" type="ORF">Y111B2A.12</name>
</gene>
<dbReference type="Pfam" id="PF00400">
    <property type="entry name" value="WD40"/>
    <property type="match status" value="3"/>
</dbReference>
<dbReference type="ExpressionAtlas" id="E0R7L2">
    <property type="expression patterns" value="baseline and differential"/>
</dbReference>
<evidence type="ECO:0000256" key="3">
    <source>
        <dbReference type="SAM" id="MobiDB-lite"/>
    </source>
</evidence>
<evidence type="ECO:0000313" key="6">
    <source>
        <dbReference type="WormBase" id="Y111B2A.12a"/>
    </source>
</evidence>
<keyword evidence="7" id="KW-1267">Proteomics identification</keyword>
<dbReference type="RefSeq" id="NP_001255175.1">
    <property type="nucleotide sequence ID" value="NM_001268246.1"/>
</dbReference>
<accession>E0R7L2</accession>
<evidence type="ECO:0000313" key="5">
    <source>
        <dbReference type="Proteomes" id="UP000001940"/>
    </source>
</evidence>
<reference evidence="4 5" key="1">
    <citation type="journal article" date="1998" name="Science">
        <title>Genome sequence of the nematode C. elegans: a platform for investigating biology.</title>
        <authorList>
            <consortium name="The C. elegans sequencing consortium"/>
            <person name="Sulson J.E."/>
            <person name="Waterston R."/>
        </authorList>
    </citation>
    <scope>NUCLEOTIDE SEQUENCE [LARGE SCALE GENOMIC DNA]</scope>
    <source>
        <strain evidence="4 5">Bristol N2</strain>
    </source>
</reference>
<keyword evidence="5" id="KW-1185">Reference proteome</keyword>
<dbReference type="InterPro" id="IPR036322">
    <property type="entry name" value="WD40_repeat_dom_sf"/>
</dbReference>
<dbReference type="PeptideAtlas" id="E0R7L2"/>
<keyword evidence="1" id="KW-0853">WD repeat</keyword>
<sequence>MDEDNHRIEESEIDEIIEIDDDAEMKYASDDEDQQSTSNADVPAEIIDDSLMSLQAHAQDCFTVALASNRWLATGGEDDVAFLFDQNQSESEPVLKVEHKDSVTQVMFNHSETLLATGDLSGKIMISEMATKKVRAEIDECNDLEWMCWHQTADILFAGDKDGILWMWLIGNKGIAQSKVYAGNGSSCTTGCLMPDGKRIMCGYSDGIVRLWLLREETSTHLYFHSPITAIDHHVTQTVAIIGTQSGTVNVVNTASPDNVLKKISLLPPPGVKSTTITAAGTAAMEEGRQEEEEDEDVGNCVESLAMAPSHPWFAVGRNDGTMCIYEMDSNSPRSIFQSNQMMAIVKVIWSMEGNAPYVTAGSIDGTIRIFDARDSSLVKELHNGGDEVLDVLVIQSNPHRFMTAGSGGIVRVFDLN</sequence>
<organism evidence="4 5">
    <name type="scientific">Caenorhabditis elegans</name>
    <dbReference type="NCBI Taxonomy" id="6239"/>
    <lineage>
        <taxon>Eukaryota</taxon>
        <taxon>Metazoa</taxon>
        <taxon>Ecdysozoa</taxon>
        <taxon>Nematoda</taxon>
        <taxon>Chromadorea</taxon>
        <taxon>Rhabditida</taxon>
        <taxon>Rhabditina</taxon>
        <taxon>Rhabditomorpha</taxon>
        <taxon>Rhabditoidea</taxon>
        <taxon>Rhabditidae</taxon>
        <taxon>Peloderinae</taxon>
        <taxon>Caenorhabditis</taxon>
    </lineage>
</organism>
<dbReference type="PhylomeDB" id="E0R7L2"/>
<evidence type="ECO:0007829" key="7">
    <source>
        <dbReference type="PeptideAtlas" id="E0R7L2"/>
    </source>
</evidence>
<proteinExistence type="evidence at protein level"/>
<dbReference type="HOGENOM" id="CLU_000288_57_9_1"/>
<dbReference type="PANTHER" id="PTHR19857:SF8">
    <property type="entry name" value="ANGIO-ASSOCIATED MIGRATORY CELL PROTEIN"/>
    <property type="match status" value="1"/>
</dbReference>
<dbReference type="OMA" id="GPDEVMW"/>
<dbReference type="InterPro" id="IPR001680">
    <property type="entry name" value="WD40_rpt"/>
</dbReference>
<feature type="region of interest" description="Disordered" evidence="3">
    <location>
        <begin position="1"/>
        <end position="39"/>
    </location>
</feature>
<dbReference type="WormBase" id="Y111B2A.12a">
    <property type="protein sequence ID" value="CE45348"/>
    <property type="gene ID" value="WBGene00013735"/>
</dbReference>